<evidence type="ECO:0000256" key="14">
    <source>
        <dbReference type="SAM" id="Phobius"/>
    </source>
</evidence>
<dbReference type="EMBL" id="JBHSQV010000028">
    <property type="protein sequence ID" value="MFC5985575.1"/>
    <property type="molecule type" value="Genomic_DNA"/>
</dbReference>
<gene>
    <name evidence="16" type="ORF">ACFPXP_03870</name>
</gene>
<dbReference type="Proteomes" id="UP001596250">
    <property type="component" value="Unassembled WGS sequence"/>
</dbReference>
<dbReference type="Gene3D" id="3.30.450.20">
    <property type="entry name" value="PAS domain"/>
    <property type="match status" value="1"/>
</dbReference>
<evidence type="ECO:0000313" key="17">
    <source>
        <dbReference type="Proteomes" id="UP001596250"/>
    </source>
</evidence>
<dbReference type="CDD" id="cd06225">
    <property type="entry name" value="HAMP"/>
    <property type="match status" value="1"/>
</dbReference>
<dbReference type="PANTHER" id="PTHR34220:SF11">
    <property type="entry name" value="SENSOR PROTEIN KINASE HPTS"/>
    <property type="match status" value="1"/>
</dbReference>
<keyword evidence="8" id="KW-0547">Nucleotide-binding</keyword>
<dbReference type="PRINTS" id="PR00344">
    <property type="entry name" value="BCTRLSENSOR"/>
</dbReference>
<name>A0ABW1IKK0_9BACL</name>
<feature type="transmembrane region" description="Helical" evidence="14">
    <location>
        <begin position="110"/>
        <end position="133"/>
    </location>
</feature>
<evidence type="ECO:0000256" key="10">
    <source>
        <dbReference type="ARBA" id="ARBA00022840"/>
    </source>
</evidence>
<evidence type="ECO:0000256" key="11">
    <source>
        <dbReference type="ARBA" id="ARBA00022989"/>
    </source>
</evidence>
<keyword evidence="5" id="KW-0597">Phosphoprotein</keyword>
<keyword evidence="7 14" id="KW-0812">Transmembrane</keyword>
<accession>A0ABW1IKK0</accession>
<evidence type="ECO:0000256" key="9">
    <source>
        <dbReference type="ARBA" id="ARBA00022777"/>
    </source>
</evidence>
<dbReference type="Gene3D" id="3.30.565.10">
    <property type="entry name" value="Histidine kinase-like ATPase, C-terminal domain"/>
    <property type="match status" value="1"/>
</dbReference>
<keyword evidence="17" id="KW-1185">Reference proteome</keyword>
<dbReference type="GO" id="GO:0004673">
    <property type="term" value="F:protein histidine kinase activity"/>
    <property type="evidence" value="ECO:0007669"/>
    <property type="project" value="UniProtKB-EC"/>
</dbReference>
<dbReference type="InterPro" id="IPR003594">
    <property type="entry name" value="HATPase_dom"/>
</dbReference>
<evidence type="ECO:0000256" key="12">
    <source>
        <dbReference type="ARBA" id="ARBA00023012"/>
    </source>
</evidence>
<evidence type="ECO:0000256" key="7">
    <source>
        <dbReference type="ARBA" id="ARBA00022692"/>
    </source>
</evidence>
<evidence type="ECO:0000256" key="6">
    <source>
        <dbReference type="ARBA" id="ARBA00022679"/>
    </source>
</evidence>
<organism evidence="16 17">
    <name type="scientific">Marinicrinis lubricantis</name>
    <dbReference type="NCBI Taxonomy" id="2086470"/>
    <lineage>
        <taxon>Bacteria</taxon>
        <taxon>Bacillati</taxon>
        <taxon>Bacillota</taxon>
        <taxon>Bacilli</taxon>
        <taxon>Bacillales</taxon>
        <taxon>Paenibacillaceae</taxon>
    </lineage>
</organism>
<keyword evidence="10" id="KW-0067">ATP-binding</keyword>
<evidence type="ECO:0000256" key="3">
    <source>
        <dbReference type="ARBA" id="ARBA00012438"/>
    </source>
</evidence>
<keyword evidence="13 14" id="KW-0472">Membrane</keyword>
<sequence length="418" mass="47560">MARTLRRPNFEIYAYVIVTIPDYQILKIFEQVAGGQEMMLVDGNGRIMAHAQRERMGERPTYLKEGSLNAQIVKIGEDEYLVSSRKLSVKDWRLVMLTPYEDAVHKLKTIFQSVFVIQLIAYAVFLLLLILLIRTFTRPLVRLGKLAHTVQRGNLEVRSYIQGSDEIGRLGSSFDQMLDRIKQMIHEITMEQSRKRKAELAMLQAQINPHFLFNVLNSIRMKVHRKGDQESAEMLLSLSRLLRMTIGHEDESVTLHEEVSTLIDYVNLMNLRQKEKAQLHVDIAAEAMFAQVPRFCLQPFIENALIHGLRQQSGTISLSARQAAPRTLEIVLRDDGAGMDEETLRKLRSNLTMAGAFQEEADLTPKGLRFTGIGTANVYERLRLRFGEAFVLIIDSEEGAGTTITMRVPLQEAGDPHV</sequence>
<comment type="catalytic activity">
    <reaction evidence="1">
        <text>ATP + protein L-histidine = ADP + protein N-phospho-L-histidine.</text>
        <dbReference type="EC" id="2.7.13.3"/>
    </reaction>
</comment>
<feature type="domain" description="HAMP" evidence="15">
    <location>
        <begin position="134"/>
        <end position="186"/>
    </location>
</feature>
<dbReference type="SUPFAM" id="SSF55874">
    <property type="entry name" value="ATPase domain of HSP90 chaperone/DNA topoisomerase II/histidine kinase"/>
    <property type="match status" value="1"/>
</dbReference>
<evidence type="ECO:0000313" key="16">
    <source>
        <dbReference type="EMBL" id="MFC5985575.1"/>
    </source>
</evidence>
<reference evidence="17" key="1">
    <citation type="journal article" date="2019" name="Int. J. Syst. Evol. Microbiol.">
        <title>The Global Catalogue of Microorganisms (GCM) 10K type strain sequencing project: providing services to taxonomists for standard genome sequencing and annotation.</title>
        <authorList>
            <consortium name="The Broad Institute Genomics Platform"/>
            <consortium name="The Broad Institute Genome Sequencing Center for Infectious Disease"/>
            <person name="Wu L."/>
            <person name="Ma J."/>
        </authorList>
    </citation>
    <scope>NUCLEOTIDE SEQUENCE [LARGE SCALE GENOMIC DNA]</scope>
    <source>
        <strain evidence="17">CCM 8749</strain>
    </source>
</reference>
<dbReference type="InterPro" id="IPR003660">
    <property type="entry name" value="HAMP_dom"/>
</dbReference>
<keyword evidence="9 16" id="KW-0418">Kinase</keyword>
<dbReference type="InterPro" id="IPR050640">
    <property type="entry name" value="Bact_2-comp_sensor_kinase"/>
</dbReference>
<evidence type="ECO:0000256" key="13">
    <source>
        <dbReference type="ARBA" id="ARBA00023136"/>
    </source>
</evidence>
<protein>
    <recommendedName>
        <fullName evidence="3">histidine kinase</fullName>
        <ecNumber evidence="3">2.7.13.3</ecNumber>
    </recommendedName>
</protein>
<evidence type="ECO:0000256" key="5">
    <source>
        <dbReference type="ARBA" id="ARBA00022553"/>
    </source>
</evidence>
<dbReference type="RefSeq" id="WP_379892549.1">
    <property type="nucleotide sequence ID" value="NZ_CBCSCT010000018.1"/>
</dbReference>
<dbReference type="SUPFAM" id="SSF158472">
    <property type="entry name" value="HAMP domain-like"/>
    <property type="match status" value="1"/>
</dbReference>
<comment type="caution">
    <text evidence="16">The sequence shown here is derived from an EMBL/GenBank/DDBJ whole genome shotgun (WGS) entry which is preliminary data.</text>
</comment>
<dbReference type="EC" id="2.7.13.3" evidence="3"/>
<dbReference type="InterPro" id="IPR010559">
    <property type="entry name" value="Sig_transdc_His_kin_internal"/>
</dbReference>
<dbReference type="PANTHER" id="PTHR34220">
    <property type="entry name" value="SENSOR HISTIDINE KINASE YPDA"/>
    <property type="match status" value="1"/>
</dbReference>
<dbReference type="Pfam" id="PF00672">
    <property type="entry name" value="HAMP"/>
    <property type="match status" value="1"/>
</dbReference>
<evidence type="ECO:0000259" key="15">
    <source>
        <dbReference type="PROSITE" id="PS50885"/>
    </source>
</evidence>
<evidence type="ECO:0000256" key="4">
    <source>
        <dbReference type="ARBA" id="ARBA00022475"/>
    </source>
</evidence>
<dbReference type="SMART" id="SM00304">
    <property type="entry name" value="HAMP"/>
    <property type="match status" value="1"/>
</dbReference>
<dbReference type="Gene3D" id="1.10.8.500">
    <property type="entry name" value="HAMP domain in histidine kinase"/>
    <property type="match status" value="1"/>
</dbReference>
<keyword evidence="11 14" id="KW-1133">Transmembrane helix</keyword>
<dbReference type="InterPro" id="IPR036890">
    <property type="entry name" value="HATPase_C_sf"/>
</dbReference>
<keyword evidence="6 16" id="KW-0808">Transferase</keyword>
<dbReference type="Pfam" id="PF06580">
    <property type="entry name" value="His_kinase"/>
    <property type="match status" value="1"/>
</dbReference>
<dbReference type="PROSITE" id="PS50885">
    <property type="entry name" value="HAMP"/>
    <property type="match status" value="1"/>
</dbReference>
<proteinExistence type="predicted"/>
<dbReference type="InterPro" id="IPR004358">
    <property type="entry name" value="Sig_transdc_His_kin-like_C"/>
</dbReference>
<keyword evidence="12" id="KW-0902">Two-component regulatory system</keyword>
<evidence type="ECO:0000256" key="1">
    <source>
        <dbReference type="ARBA" id="ARBA00000085"/>
    </source>
</evidence>
<comment type="subcellular location">
    <subcellularLocation>
        <location evidence="2">Cell membrane</location>
        <topology evidence="2">Multi-pass membrane protein</topology>
    </subcellularLocation>
</comment>
<evidence type="ECO:0000256" key="8">
    <source>
        <dbReference type="ARBA" id="ARBA00022741"/>
    </source>
</evidence>
<dbReference type="Pfam" id="PF02518">
    <property type="entry name" value="HATPase_c"/>
    <property type="match status" value="1"/>
</dbReference>
<keyword evidence="4" id="KW-1003">Cell membrane</keyword>
<evidence type="ECO:0000256" key="2">
    <source>
        <dbReference type="ARBA" id="ARBA00004651"/>
    </source>
</evidence>